<sequence>MGHRTMPPTRILIAALGLIGPQVHAADYPVGPGQAYTSISDVPWESLGAGDRVLIHHRPAPYAEKILIGVSGSPADPIIVRGLPGPNGERPVIDGRNATTRQALDYWGEERGVIKVGGSSVPPDNTPSHIVIEGLEIRSAHPDHSFTDDSGQPGTYTDNAASIYVEKANDLTIRDCVIHDSGNGIFVGAFNGETRNILIAGNHIHDNGIEGSIFEHNTYTEAIDITYEFNRFGPLRAGAGGNNLKDRSAGLVVRYNWIDSGNRQLDLVDGGNAVAGDPGYDRTFVYGNLLIERDGEGNSQVLHYGGDSGNTANYRKGRLHFFHNTVVSARTGNTTLMRLSTNDESAELRNNAVFVTVAGSHLALLDDTGAADLSGNWLKQGWQDSHGALSGSVSLGAGNIDGTDPGFVDFNAEDYQPANGSPLLDGAVGLHAEAGGHPVDRQYRRHLQSIPRDTSAPMDIGALTPALEPVFRDRFEVLP</sequence>
<comment type="caution">
    <text evidence="2">The sequence shown here is derived from an EMBL/GenBank/DDBJ whole genome shotgun (WGS) entry which is preliminary data.</text>
</comment>
<evidence type="ECO:0000313" key="2">
    <source>
        <dbReference type="EMBL" id="RFF31727.1"/>
    </source>
</evidence>
<gene>
    <name evidence="2" type="ORF">DZC52_03500</name>
</gene>
<keyword evidence="3" id="KW-1185">Reference proteome</keyword>
<dbReference type="SUPFAM" id="SSF51126">
    <property type="entry name" value="Pectin lyase-like"/>
    <property type="match status" value="1"/>
</dbReference>
<keyword evidence="1" id="KW-0732">Signal</keyword>
<organism evidence="2 3">
    <name type="scientific">Wenzhouxiangella sediminis</name>
    <dbReference type="NCBI Taxonomy" id="1792836"/>
    <lineage>
        <taxon>Bacteria</taxon>
        <taxon>Pseudomonadati</taxon>
        <taxon>Pseudomonadota</taxon>
        <taxon>Gammaproteobacteria</taxon>
        <taxon>Chromatiales</taxon>
        <taxon>Wenzhouxiangellaceae</taxon>
        <taxon>Wenzhouxiangella</taxon>
    </lineage>
</organism>
<dbReference type="InterPro" id="IPR012334">
    <property type="entry name" value="Pectin_lyas_fold"/>
</dbReference>
<dbReference type="OrthoDB" id="6327875at2"/>
<dbReference type="AlphaFoldDB" id="A0A3E1KB30"/>
<dbReference type="InterPro" id="IPR011050">
    <property type="entry name" value="Pectin_lyase_fold/virulence"/>
</dbReference>
<evidence type="ECO:0000256" key="1">
    <source>
        <dbReference type="SAM" id="SignalP"/>
    </source>
</evidence>
<dbReference type="EMBL" id="QUZK01000016">
    <property type="protein sequence ID" value="RFF31727.1"/>
    <property type="molecule type" value="Genomic_DNA"/>
</dbReference>
<accession>A0A3E1KB30</accession>
<reference evidence="2 3" key="1">
    <citation type="submission" date="2018-08" db="EMBL/GenBank/DDBJ databases">
        <title>Wenzhouxiangella salilacus sp. nov., a novel bacterium isolated from a saline lake in Xinjiang Province, China.</title>
        <authorList>
            <person name="Han S."/>
        </authorList>
    </citation>
    <scope>NUCLEOTIDE SEQUENCE [LARGE SCALE GENOMIC DNA]</scope>
    <source>
        <strain evidence="2 3">XDB06</strain>
    </source>
</reference>
<proteinExistence type="predicted"/>
<dbReference type="SMART" id="SM00710">
    <property type="entry name" value="PbH1"/>
    <property type="match status" value="4"/>
</dbReference>
<dbReference type="InterPro" id="IPR006626">
    <property type="entry name" value="PbH1"/>
</dbReference>
<dbReference type="Gene3D" id="2.160.20.10">
    <property type="entry name" value="Single-stranded right-handed beta-helix, Pectin lyase-like"/>
    <property type="match status" value="1"/>
</dbReference>
<feature type="signal peptide" evidence="1">
    <location>
        <begin position="1"/>
        <end position="25"/>
    </location>
</feature>
<evidence type="ECO:0000313" key="3">
    <source>
        <dbReference type="Proteomes" id="UP000260351"/>
    </source>
</evidence>
<dbReference type="Proteomes" id="UP000260351">
    <property type="component" value="Unassembled WGS sequence"/>
</dbReference>
<protein>
    <submittedName>
        <fullName evidence="2">Polysaccharide-degrading enzyme</fullName>
    </submittedName>
</protein>
<feature type="chain" id="PRO_5017801069" evidence="1">
    <location>
        <begin position="26"/>
        <end position="479"/>
    </location>
</feature>
<name>A0A3E1KB30_9GAMM</name>